<keyword evidence="2" id="KW-1185">Reference proteome</keyword>
<dbReference type="PANTHER" id="PTHR12993:SF11">
    <property type="entry name" value="N-ACETYLGLUCOSAMINYL-PHOSPHATIDYLINOSITOL DE-N-ACETYLASE"/>
    <property type="match status" value="1"/>
</dbReference>
<dbReference type="InterPro" id="IPR003737">
    <property type="entry name" value="GlcNAc_PI_deacetylase-related"/>
</dbReference>
<reference evidence="1" key="1">
    <citation type="submission" date="2022-08" db="EMBL/GenBank/DDBJ databases">
        <title>Alicyclobacillus dauci DSM2870, complete genome.</title>
        <authorList>
            <person name="Wang Q."/>
            <person name="Cai R."/>
            <person name="Wang Z."/>
        </authorList>
    </citation>
    <scope>NUCLEOTIDE SEQUENCE</scope>
    <source>
        <strain evidence="1">DSM 28700</strain>
    </source>
</reference>
<dbReference type="PANTHER" id="PTHR12993">
    <property type="entry name" value="N-ACETYLGLUCOSAMINYL-PHOSPHATIDYLINOSITOL DE-N-ACETYLASE-RELATED"/>
    <property type="match status" value="1"/>
</dbReference>
<evidence type="ECO:0000313" key="1">
    <source>
        <dbReference type="EMBL" id="WAH35863.1"/>
    </source>
</evidence>
<dbReference type="EMBL" id="CP104064">
    <property type="protein sequence ID" value="WAH35863.1"/>
    <property type="molecule type" value="Genomic_DNA"/>
</dbReference>
<dbReference type="Gene3D" id="3.40.50.10320">
    <property type="entry name" value="LmbE-like"/>
    <property type="match status" value="1"/>
</dbReference>
<sequence>MATVVAVFAHPDDESFICGGSLAKLAQDGHRVVLVCATLGEMGRRMGVPVIATRESIANVREGELRAACTALGVHRLELLSLRDKTLEIQPEKQLARLVFDVLEEEAPDAVITFHDPLGGHPDHCAIGRAATAAYEAFVDQSSKRARLFYVAWGDDVETYRRNPQPVVQMVTVNIRETKAAKLAAFRAHRSQSGLNRSIWGADKKALGNMSDNEYFILTQGPSLKRPNALLDQDN</sequence>
<accession>A0ABY6YZW6</accession>
<dbReference type="InterPro" id="IPR024078">
    <property type="entry name" value="LmbE-like_dom_sf"/>
</dbReference>
<organism evidence="1 2">
    <name type="scientific">Alicyclobacillus dauci</name>
    <dbReference type="NCBI Taxonomy" id="1475485"/>
    <lineage>
        <taxon>Bacteria</taxon>
        <taxon>Bacillati</taxon>
        <taxon>Bacillota</taxon>
        <taxon>Bacilli</taxon>
        <taxon>Bacillales</taxon>
        <taxon>Alicyclobacillaceae</taxon>
        <taxon>Alicyclobacillus</taxon>
    </lineage>
</organism>
<proteinExistence type="predicted"/>
<dbReference type="SUPFAM" id="SSF102588">
    <property type="entry name" value="LmbE-like"/>
    <property type="match status" value="1"/>
</dbReference>
<name>A0ABY6YZW6_9BACL</name>
<dbReference type="RefSeq" id="WP_268043150.1">
    <property type="nucleotide sequence ID" value="NZ_CP104064.1"/>
</dbReference>
<evidence type="ECO:0000313" key="2">
    <source>
        <dbReference type="Proteomes" id="UP001164803"/>
    </source>
</evidence>
<gene>
    <name evidence="1" type="ORF">NZD86_16545</name>
</gene>
<dbReference type="Pfam" id="PF02585">
    <property type="entry name" value="PIG-L"/>
    <property type="match status" value="1"/>
</dbReference>
<dbReference type="Proteomes" id="UP001164803">
    <property type="component" value="Chromosome"/>
</dbReference>
<protein>
    <submittedName>
        <fullName evidence="1">PIG-L family deacetylase</fullName>
    </submittedName>
</protein>